<dbReference type="AlphaFoldDB" id="A0A832N3E1"/>
<dbReference type="Proteomes" id="UP000885832">
    <property type="component" value="Unassembled WGS sequence"/>
</dbReference>
<evidence type="ECO:0000313" key="1">
    <source>
        <dbReference type="EMBL" id="HHJ80183.1"/>
    </source>
</evidence>
<organism evidence="1">
    <name type="scientific">Candidatus Tenderia electrophaga</name>
    <dbReference type="NCBI Taxonomy" id="1748243"/>
    <lineage>
        <taxon>Bacteria</taxon>
        <taxon>Pseudomonadati</taxon>
        <taxon>Pseudomonadota</taxon>
        <taxon>Gammaproteobacteria</taxon>
        <taxon>Candidatus Tenderiales</taxon>
        <taxon>Candidatus Tenderiaceae</taxon>
        <taxon>Candidatus Tenderia</taxon>
    </lineage>
</organism>
<proteinExistence type="predicted"/>
<accession>A0A832N3E1</accession>
<feature type="non-terminal residue" evidence="1">
    <location>
        <position position="179"/>
    </location>
</feature>
<comment type="caution">
    <text evidence="1">The sequence shown here is derived from an EMBL/GenBank/DDBJ whole genome shotgun (WGS) entry which is preliminary data.</text>
</comment>
<dbReference type="EMBL" id="DRNF01000067">
    <property type="protein sequence ID" value="HHJ80183.1"/>
    <property type="molecule type" value="Genomic_DNA"/>
</dbReference>
<sequence>MSEAAFIKRRDRQQLEGGFDSLRREGIKLAQQLSGQQWTDYNLHDPGVTILEQLIYAITDLIYRADFAVEDFLVNEAGEINFEQQALHRPEQVFACRPTTLLDYRKAILDQISELDNVWLIPLDDQASQDDACLGLYRIALKLEPGLADVKKAVVVEKVRRFYLHNRNLSEDIASISIV</sequence>
<gene>
    <name evidence="1" type="ORF">ENJ65_00960</name>
</gene>
<name>A0A832N3E1_9GAMM</name>
<reference evidence="1" key="1">
    <citation type="journal article" date="2020" name="mSystems">
        <title>Genome- and Community-Level Interaction Insights into Carbon Utilization and Element Cycling Functions of Hydrothermarchaeota in Hydrothermal Sediment.</title>
        <authorList>
            <person name="Zhou Z."/>
            <person name="Liu Y."/>
            <person name="Xu W."/>
            <person name="Pan J."/>
            <person name="Luo Z.H."/>
            <person name="Li M."/>
        </authorList>
    </citation>
    <scope>NUCLEOTIDE SEQUENCE [LARGE SCALE GENOMIC DNA]</scope>
    <source>
        <strain evidence="1">HyVt-505</strain>
    </source>
</reference>
<protein>
    <submittedName>
        <fullName evidence="1">Uncharacterized protein</fullName>
    </submittedName>
</protein>